<proteinExistence type="predicted"/>
<feature type="non-terminal residue" evidence="2">
    <location>
        <position position="1"/>
    </location>
</feature>
<dbReference type="SUPFAM" id="SSF117281">
    <property type="entry name" value="Kelch motif"/>
    <property type="match status" value="1"/>
</dbReference>
<dbReference type="KEGG" id="eus:EUTSA_v10027302mg"/>
<dbReference type="InterPro" id="IPR050354">
    <property type="entry name" value="F-box/kelch-repeat_ARATH"/>
</dbReference>
<dbReference type="EMBL" id="KI517384">
    <property type="protein sequence ID" value="ESQ56137.1"/>
    <property type="molecule type" value="Genomic_DNA"/>
</dbReference>
<evidence type="ECO:0000313" key="3">
    <source>
        <dbReference type="Proteomes" id="UP000030689"/>
    </source>
</evidence>
<reference evidence="2 3" key="1">
    <citation type="journal article" date="2013" name="Front. Plant Sci.">
        <title>The Reference Genome of the Halophytic Plant Eutrema salsugineum.</title>
        <authorList>
            <person name="Yang R."/>
            <person name="Jarvis D.E."/>
            <person name="Chen H."/>
            <person name="Beilstein M.A."/>
            <person name="Grimwood J."/>
            <person name="Jenkins J."/>
            <person name="Shu S."/>
            <person name="Prochnik S."/>
            <person name="Xin M."/>
            <person name="Ma C."/>
            <person name="Schmutz J."/>
            <person name="Wing R.A."/>
            <person name="Mitchell-Olds T."/>
            <person name="Schumaker K.S."/>
            <person name="Wang X."/>
        </authorList>
    </citation>
    <scope>NUCLEOTIDE SEQUENCE [LARGE SCALE GENOMIC DNA]</scope>
</reference>
<sequence length="229" mass="26058">SLLGNTENILYVCLDLYPCSRWYTLCQTLTNDTSEEKKSSGYVLAPLAIPHSPHARPSGLVAVGSNIYNIEHSSCVSILDCRSHTWSEAPCLREKVSSLSASVVDQKIDVAGRICKGPYYCKNSFEVFDTKTQIWDPDPIPCEYSFVNPRSACIDGKFYVNAGTNVVPYDSKEGRWDLDRGNMNDHMHFDCYCEIENVLYSAYYGVLRWYEYKYSYILPLDLCVDLMVQ</sequence>
<dbReference type="OrthoDB" id="1032823at2759"/>
<dbReference type="Gene3D" id="2.120.10.80">
    <property type="entry name" value="Kelch-type beta propeller"/>
    <property type="match status" value="1"/>
</dbReference>
<organism evidence="2 3">
    <name type="scientific">Eutrema salsugineum</name>
    <name type="common">Saltwater cress</name>
    <name type="synonym">Sisymbrium salsugineum</name>
    <dbReference type="NCBI Taxonomy" id="72664"/>
    <lineage>
        <taxon>Eukaryota</taxon>
        <taxon>Viridiplantae</taxon>
        <taxon>Streptophyta</taxon>
        <taxon>Embryophyta</taxon>
        <taxon>Tracheophyta</taxon>
        <taxon>Spermatophyta</taxon>
        <taxon>Magnoliopsida</taxon>
        <taxon>eudicotyledons</taxon>
        <taxon>Gunneridae</taxon>
        <taxon>Pentapetalae</taxon>
        <taxon>rosids</taxon>
        <taxon>malvids</taxon>
        <taxon>Brassicales</taxon>
        <taxon>Brassicaceae</taxon>
        <taxon>Eutremeae</taxon>
        <taxon>Eutrema</taxon>
    </lineage>
</organism>
<dbReference type="eggNOG" id="KOG1072">
    <property type="taxonomic scope" value="Eukaryota"/>
</dbReference>
<dbReference type="InterPro" id="IPR057499">
    <property type="entry name" value="Kelch_FKB95"/>
</dbReference>
<dbReference type="InterPro" id="IPR015915">
    <property type="entry name" value="Kelch-typ_b-propeller"/>
</dbReference>
<dbReference type="Gramene" id="ESQ56137">
    <property type="protein sequence ID" value="ESQ56137"/>
    <property type="gene ID" value="EUTSA_v10027302mg"/>
</dbReference>
<evidence type="ECO:0000259" key="1">
    <source>
        <dbReference type="Pfam" id="PF25210"/>
    </source>
</evidence>
<name>V4MKV2_EUTSA</name>
<dbReference type="Pfam" id="PF25210">
    <property type="entry name" value="Kelch_FKB95"/>
    <property type="match status" value="1"/>
</dbReference>
<dbReference type="PANTHER" id="PTHR24414">
    <property type="entry name" value="F-BOX/KELCH-REPEAT PROTEIN SKIP4"/>
    <property type="match status" value="1"/>
</dbReference>
<accession>V4MKV2</accession>
<dbReference type="AlphaFoldDB" id="V4MKV2"/>
<dbReference type="PANTHER" id="PTHR24414:SF184">
    <property type="entry name" value="GALACTOSE OXIDASE_KELCH REPEAT SUPERFAMILY PROTEIN"/>
    <property type="match status" value="1"/>
</dbReference>
<evidence type="ECO:0000313" key="2">
    <source>
        <dbReference type="EMBL" id="ESQ56137.1"/>
    </source>
</evidence>
<dbReference type="Proteomes" id="UP000030689">
    <property type="component" value="Unassembled WGS sequence"/>
</dbReference>
<protein>
    <recommendedName>
        <fullName evidence="1">FKB95-like N-terminal Kelch domain-containing protein</fullName>
    </recommendedName>
</protein>
<feature type="domain" description="FKB95-like N-terminal Kelch" evidence="1">
    <location>
        <begin position="22"/>
        <end position="214"/>
    </location>
</feature>
<gene>
    <name evidence="2" type="ORF">EUTSA_v10027302mg</name>
</gene>
<keyword evidence="3" id="KW-1185">Reference proteome</keyword>